<dbReference type="FunFam" id="3.40.50.300:FF:000933">
    <property type="entry name" value="ABC transporter A family member 7"/>
    <property type="match status" value="1"/>
</dbReference>
<dbReference type="FunFam" id="3.40.50.300:FF:000335">
    <property type="entry name" value="ATP binding cassette subfamily A member 5"/>
    <property type="match status" value="1"/>
</dbReference>
<feature type="domain" description="ABC transporter" evidence="17">
    <location>
        <begin position="393"/>
        <end position="625"/>
    </location>
</feature>
<comment type="similarity">
    <text evidence="5">Belongs to the clathrin heavy chain family.</text>
</comment>
<keyword evidence="6" id="KW-0813">Transport</keyword>
<dbReference type="OrthoDB" id="8061355at2759"/>
<organism evidence="18 19">
    <name type="scientific">Dermatophagoides pteronyssinus</name>
    <name type="common">European house dust mite</name>
    <dbReference type="NCBI Taxonomy" id="6956"/>
    <lineage>
        <taxon>Eukaryota</taxon>
        <taxon>Metazoa</taxon>
        <taxon>Ecdysozoa</taxon>
        <taxon>Arthropoda</taxon>
        <taxon>Chelicerata</taxon>
        <taxon>Arachnida</taxon>
        <taxon>Acari</taxon>
        <taxon>Acariformes</taxon>
        <taxon>Sarcoptiformes</taxon>
        <taxon>Astigmata</taxon>
        <taxon>Psoroptidia</taxon>
        <taxon>Analgoidea</taxon>
        <taxon>Pyroglyphidae</taxon>
        <taxon>Dermatophagoidinae</taxon>
        <taxon>Dermatophagoides</taxon>
    </lineage>
</organism>
<feature type="repeat" description="CHCR" evidence="15">
    <location>
        <begin position="1559"/>
        <end position="1704"/>
    </location>
</feature>
<keyword evidence="7 16" id="KW-0812">Transmembrane</keyword>
<evidence type="ECO:0000256" key="8">
    <source>
        <dbReference type="ARBA" id="ARBA00022737"/>
    </source>
</evidence>
<keyword evidence="8" id="KW-0677">Repeat</keyword>
<dbReference type="PROSITE" id="PS50236">
    <property type="entry name" value="CHCR"/>
    <property type="match status" value="4"/>
</dbReference>
<keyword evidence="11 16" id="KW-1133">Transmembrane helix</keyword>
<feature type="transmembrane region" description="Helical" evidence="16">
    <location>
        <begin position="1065"/>
        <end position="1086"/>
    </location>
</feature>
<dbReference type="Proteomes" id="UP000515146">
    <property type="component" value="Unplaced"/>
</dbReference>
<feature type="transmembrane region" description="Helical" evidence="16">
    <location>
        <begin position="255"/>
        <end position="273"/>
    </location>
</feature>
<evidence type="ECO:0000256" key="13">
    <source>
        <dbReference type="ARBA" id="ARBA00023176"/>
    </source>
</evidence>
<dbReference type="GO" id="GO:0140359">
    <property type="term" value="F:ABC-type transporter activity"/>
    <property type="evidence" value="ECO:0007669"/>
    <property type="project" value="InterPro"/>
</dbReference>
<feature type="repeat" description="CHCR" evidence="15">
    <location>
        <begin position="1708"/>
        <end position="1849"/>
    </location>
</feature>
<evidence type="ECO:0000256" key="15">
    <source>
        <dbReference type="PROSITE-ProRule" id="PRU01006"/>
    </source>
</evidence>
<comment type="subcellular location">
    <subcellularLocation>
        <location evidence="2">Cytoplasmic vesicle membrane</location>
        <topology evidence="2">Peripheral membrane protein</topology>
        <orientation evidence="2">Cytoplasmic side</orientation>
    </subcellularLocation>
    <subcellularLocation>
        <location evidence="3">Membrane</location>
        <location evidence="3">Coated pit</location>
        <topology evidence="3">Peripheral membrane protein</topology>
        <orientation evidence="3">Cytoplasmic side</orientation>
    </subcellularLocation>
    <subcellularLocation>
        <location evidence="1">Membrane</location>
        <topology evidence="1">Multi-pass membrane protein</topology>
    </subcellularLocation>
</comment>
<dbReference type="GO" id="GO:0005905">
    <property type="term" value="C:clathrin-coated pit"/>
    <property type="evidence" value="ECO:0007669"/>
    <property type="project" value="UniProtKB-KW"/>
</dbReference>
<dbReference type="Pfam" id="PF12698">
    <property type="entry name" value="ABC2_membrane_3"/>
    <property type="match status" value="2"/>
</dbReference>
<gene>
    <name evidence="19" type="primary">LOC113796900</name>
</gene>
<dbReference type="Gene3D" id="3.40.50.300">
    <property type="entry name" value="P-loop containing nucleotide triphosphate hydrolases"/>
    <property type="match status" value="2"/>
</dbReference>
<keyword evidence="12 16" id="KW-0472">Membrane</keyword>
<dbReference type="GO" id="GO:0030659">
    <property type="term" value="C:cytoplasmic vesicle membrane"/>
    <property type="evidence" value="ECO:0007669"/>
    <property type="project" value="UniProtKB-SubCell"/>
</dbReference>
<dbReference type="FunFam" id="1.25.40.730:FF:000002">
    <property type="entry name" value="Clathrin heavy chain"/>
    <property type="match status" value="1"/>
</dbReference>
<dbReference type="GO" id="GO:0006898">
    <property type="term" value="P:receptor-mediated endocytosis"/>
    <property type="evidence" value="ECO:0007669"/>
    <property type="project" value="TreeGrafter"/>
</dbReference>
<feature type="transmembrane region" description="Helical" evidence="16">
    <location>
        <begin position="1033"/>
        <end position="1053"/>
    </location>
</feature>
<evidence type="ECO:0000256" key="5">
    <source>
        <dbReference type="ARBA" id="ARBA00009535"/>
    </source>
</evidence>
<feature type="transmembrane region" description="Helical" evidence="16">
    <location>
        <begin position="317"/>
        <end position="338"/>
    </location>
</feature>
<feature type="domain" description="ABC transporter" evidence="17">
    <location>
        <begin position="1192"/>
        <end position="1422"/>
    </location>
</feature>
<feature type="transmembrane region" description="Helical" evidence="16">
    <location>
        <begin position="225"/>
        <end position="249"/>
    </location>
</feature>
<dbReference type="InterPro" id="IPR055358">
    <property type="entry name" value="CHCR"/>
</dbReference>
<dbReference type="RefSeq" id="XP_027202995.1">
    <property type="nucleotide sequence ID" value="XM_027347194.1"/>
</dbReference>
<evidence type="ECO:0000256" key="6">
    <source>
        <dbReference type="ARBA" id="ARBA00022448"/>
    </source>
</evidence>
<keyword evidence="14" id="KW-0968">Cytoplasmic vesicle</keyword>
<dbReference type="CDD" id="cd03263">
    <property type="entry name" value="ABC_subfamily_A"/>
    <property type="match status" value="2"/>
</dbReference>
<dbReference type="SMART" id="SM00299">
    <property type="entry name" value="CLH"/>
    <property type="match status" value="4"/>
</dbReference>
<evidence type="ECO:0000256" key="10">
    <source>
        <dbReference type="ARBA" id="ARBA00022840"/>
    </source>
</evidence>
<dbReference type="Gene3D" id="1.25.40.10">
    <property type="entry name" value="Tetratricopeptide repeat domain"/>
    <property type="match status" value="2"/>
</dbReference>
<dbReference type="InterPro" id="IPR016024">
    <property type="entry name" value="ARM-type_fold"/>
</dbReference>
<dbReference type="GO" id="GO:0032051">
    <property type="term" value="F:clathrin light chain binding"/>
    <property type="evidence" value="ECO:0007669"/>
    <property type="project" value="TreeGrafter"/>
</dbReference>
<dbReference type="FunFam" id="1.25.40.10:FF:000002">
    <property type="entry name" value="Clathrin heavy chain"/>
    <property type="match status" value="1"/>
</dbReference>
<evidence type="ECO:0000256" key="14">
    <source>
        <dbReference type="ARBA" id="ARBA00023329"/>
    </source>
</evidence>
<evidence type="ECO:0000256" key="9">
    <source>
        <dbReference type="ARBA" id="ARBA00022741"/>
    </source>
</evidence>
<dbReference type="InterPro" id="IPR003439">
    <property type="entry name" value="ABC_transporter-like_ATP-bd"/>
</dbReference>
<dbReference type="GO" id="GO:0045807">
    <property type="term" value="P:positive regulation of endocytosis"/>
    <property type="evidence" value="ECO:0007669"/>
    <property type="project" value="UniProtKB-ARBA"/>
</dbReference>
<reference evidence="19" key="1">
    <citation type="submission" date="2025-08" db="UniProtKB">
        <authorList>
            <consortium name="RefSeq"/>
        </authorList>
    </citation>
    <scope>IDENTIFICATION</scope>
    <source>
        <strain evidence="19">Airmid</strain>
    </source>
</reference>
<proteinExistence type="inferred from homology"/>
<evidence type="ECO:0000256" key="12">
    <source>
        <dbReference type="ARBA" id="ARBA00023136"/>
    </source>
</evidence>
<dbReference type="GO" id="GO:0016050">
    <property type="term" value="P:vesicle organization"/>
    <property type="evidence" value="ECO:0007669"/>
    <property type="project" value="UniProtKB-ARBA"/>
</dbReference>
<accession>A0A6P6YCJ0</accession>
<dbReference type="InterPro" id="IPR027417">
    <property type="entry name" value="P-loop_NTPase"/>
</dbReference>
<evidence type="ECO:0000256" key="11">
    <source>
        <dbReference type="ARBA" id="ARBA00022989"/>
    </source>
</evidence>
<dbReference type="GO" id="GO:0071439">
    <property type="term" value="C:clathrin complex"/>
    <property type="evidence" value="ECO:0007669"/>
    <property type="project" value="TreeGrafter"/>
</dbReference>
<dbReference type="InterPro" id="IPR011990">
    <property type="entry name" value="TPR-like_helical_dom_sf"/>
</dbReference>
<dbReference type="PANTHER" id="PTHR10292">
    <property type="entry name" value="CLATHRIN HEAVY CHAIN RELATED"/>
    <property type="match status" value="1"/>
</dbReference>
<dbReference type="InterPro" id="IPR013525">
    <property type="entry name" value="ABC2_TM"/>
</dbReference>
<dbReference type="Pfam" id="PF00637">
    <property type="entry name" value="Clathrin"/>
    <property type="match status" value="5"/>
</dbReference>
<evidence type="ECO:0000256" key="16">
    <source>
        <dbReference type="SAM" id="Phobius"/>
    </source>
</evidence>
<dbReference type="SUPFAM" id="SSF48371">
    <property type="entry name" value="ARM repeat"/>
    <property type="match status" value="3"/>
</dbReference>
<dbReference type="PANTHER" id="PTHR10292:SF1">
    <property type="entry name" value="CLATHRIN HEAVY CHAIN"/>
    <property type="match status" value="1"/>
</dbReference>
<evidence type="ECO:0000259" key="17">
    <source>
        <dbReference type="PROSITE" id="PS50893"/>
    </source>
</evidence>
<dbReference type="InParanoid" id="A0A6P6YCJ0"/>
<feature type="transmembrane region" description="Helical" evidence="16">
    <location>
        <begin position="762"/>
        <end position="779"/>
    </location>
</feature>
<feature type="transmembrane region" description="Helical" evidence="16">
    <location>
        <begin position="959"/>
        <end position="987"/>
    </location>
</feature>
<dbReference type="GO" id="GO:0045334">
    <property type="term" value="C:clathrin-coated endocytic vesicle"/>
    <property type="evidence" value="ECO:0007669"/>
    <property type="project" value="TreeGrafter"/>
</dbReference>
<dbReference type="PROSITE" id="PS00211">
    <property type="entry name" value="ABC_TRANSPORTER_1"/>
    <property type="match status" value="1"/>
</dbReference>
<protein>
    <submittedName>
        <fullName evidence="19">ATP-binding cassette sub-family A member 5-like</fullName>
    </submittedName>
</protein>
<feature type="transmembrane region" description="Helical" evidence="16">
    <location>
        <begin position="190"/>
        <end position="216"/>
    </location>
</feature>
<comment type="similarity">
    <text evidence="4">Belongs to the ABC transporter superfamily. ABCA family.</text>
</comment>
<evidence type="ECO:0000313" key="18">
    <source>
        <dbReference type="Proteomes" id="UP000515146"/>
    </source>
</evidence>
<sequence length="2255" mass="261111">MKKFLNTIDRIAPILFQTKIYYNTTFRTYEQFEKFHLQQSLQENFLLISFDSYKNRTIEYTIRMEKRFIPVMPLGGVGDCEDNGIMAKPTCDPYKFFTYGFCTIQAIMDTAIIKFMDRGYISNIVPNFNIGIFPQPLSFSMSKYHMKMVISFITLSFMPFFSIVPVSLVQEKEKRIKEAMHLMGMKTLPYWLSWAFVEIMLSIIPCLLTTFVFVLFELTIFMNPLYFYIMLQLYSLSLILIGFLVSVPFQTTKVASIASSLTGFSIPWLFYGLELMSISMEMEKYMAIFSPLAFAYTIKYSMLTIEHIPWYSLTEYSLGFGMIMIIIDIILYTVLLILTDIFLTNRETFINTIIRLFKTPVKSEKLKELQRKRRPKIVDIETVDDDLQDDILIRVRNVSKIYDKFSIAVNDLSMDIYESQITALLGQNGAGKTTLINMIIGSMQPSFGQVTVCDLKVDNIFHVADLRTRFGICFQEDIIFDELTPLEHLKFFGRIKGASGRQLDQEIRFLLAQTDLTAKMHHTAGVLSGGQKRKLCTAIALVGGSQIIMLDEPTSGVDPYSREKLWSLLRSYKKNRVIMLSTHTMYEADVLADRKAIVVKGAIRCCGSSMFLKNKFGVGYHLRLEIEPKTVDIKNVENIMSNHIHGSKLVRQTQDELLFTLPKNETFKFPTLFESIDKIIDTNQGILGYGIKLTTLEDVFLKICYESDEILQEQINQTTSTTNLNVFDFNELNKIKFKQNSFLVMWYLFDVKMKVILRNWQFLISITIQALVIVFFMLFTSTRLIEQMPQRIVLESNQYPDQSIVYSGPNIKNELKLLSNSFRPIIHVDSMILTNLLGKHYAITYNHTTDNNKENEFDFTLLFNKSYQYALPILQNAITNMLLQSGNLNSDSKEHLNRIRTASYPLPDRSNSLEDGLDMLFIVMFGMSLTQFPVNLAAETIKERDDNVKSYLNINGMKILQYWLVTTMVDSITFGIFVFTIIVSTYFFVPLSIYVNTFAFICAMILLILYIPCSIMTCYVFSHLFNKREVAQALMSNVSSLIAGFMYIMSYVIRVIFKSNVSYRINYFIWPFYIPFGAMQSLVYVTREQKLEDFPSFGPYFYWNNNVLPAYVAMIVHFLIGMILLPYLDHMKQERRSFKSIICCQKRKDPSDEPSIETNPEEDLQMDEDVFEEKLRVKQILRSKFKNDKPLLVIRNLTKEYPTQTAVKRLNLTMESGQIFGLLGPNGAGKTTVMKIIVRDELETSGKLYLEAVKFKDRLPPNLLAYCPQVNPFWPDITLIEHLYLYASIRGVPGNQMKEICDKLIKAFGITEYKNRKFRKLSGGNKRKLCLLISILADVKLTMLDEPSTGMDPSSKRLMWNLIIKKFDPNGPNSAMLTSHSMEEIEALCTRLAIMAKGSLKCLGNIQHLNNKYGKGYFLEIKWKKGFDFGRIQQEIISIFPDMRINEQNPELIKLIIPQNNVKSLGDFFHTMEKLSNDNPEIEEYSLNQSSIEQLFIEFANERGQCDKELIGVCNENSLFKNEARYLVKRRDPDLWAEVLQESNPFRRQLIDQVVQTALSETQDPEDISVTVKAFMAANLPNELIELLEKIVLDNSVFSDHRNLQNLLILTAIKADHSRVMEYINRLDNYDAPDIANIAINSELFEEAFAIFKKFEVNTSAIQVLIDHIKNLDRAYEFAERCNEPAVWSLLAKAQLQENMVKEAIDSYIKAGDQVNYMDVVTTAHRTNSWEDLVRYLQMARKKSREPYIESELIYAYAKTNRLTDLEEFISSPNNADISKIGDRCFEDKLYEPARILYDNVANYGKLAITLVHLQQFQGAVDSARKANSTRTWKEVCFACVDHNEFRLAQMCGLHIVVHADELEDLINYYQSRGYFEELISMLEAALGLERAHMGMFTELAILYSKYKPAKMREHLELFWSRVNIPKVLRAAESAHLWSELVFLYDKYEEYDNAIITMMNHPTEAWREGHFKDMITKVANVELYYRAIQFYLDFKPLLLNDLLLVLAPRMDHTRSVSFFTKTNHLPLVKNYLRSVQSLNNKAINEALNDLFIEQEDYQALRTSIDAFDNFDTIALAQRLEKHELIEFRRIAAYLYKSNNRWKQSVELCKKDGLYKDAMEYAAESKQAEVAEDLLLWFLERKNHACFSAMLYQCYDLIRPDVVLELAWRHNIMEYAMPYLIQILREYTTKTDELKETVETKLEESVQNEQKQSSIVYTQDQLMLTAPPGMIGAAPPMSGFQPQPPPGQQFFQSYGM</sequence>
<dbReference type="InterPro" id="IPR000547">
    <property type="entry name" value="Clathrin_H-chain/VPS_repeat"/>
</dbReference>
<evidence type="ECO:0000256" key="3">
    <source>
        <dbReference type="ARBA" id="ARBA00004277"/>
    </source>
</evidence>
<dbReference type="PROSITE" id="PS50893">
    <property type="entry name" value="ABC_TRANSPORTER_2"/>
    <property type="match status" value="2"/>
</dbReference>
<evidence type="ECO:0000256" key="2">
    <source>
        <dbReference type="ARBA" id="ARBA00004180"/>
    </source>
</evidence>
<keyword evidence="13" id="KW-0168">Coated pit</keyword>
<feature type="repeat" description="CHCR" evidence="15">
    <location>
        <begin position="2003"/>
        <end position="2146"/>
    </location>
</feature>
<feature type="transmembrane region" description="Helical" evidence="16">
    <location>
        <begin position="1107"/>
        <end position="1128"/>
    </location>
</feature>
<dbReference type="KEGG" id="dpte:113796900"/>
<dbReference type="GO" id="GO:0016887">
    <property type="term" value="F:ATP hydrolysis activity"/>
    <property type="evidence" value="ECO:0007669"/>
    <property type="project" value="InterPro"/>
</dbReference>
<feature type="transmembrane region" description="Helical" evidence="16">
    <location>
        <begin position="993"/>
        <end position="1021"/>
    </location>
</feature>
<dbReference type="Gene3D" id="1.25.40.730">
    <property type="match status" value="1"/>
</dbReference>
<dbReference type="Pfam" id="PF00005">
    <property type="entry name" value="ABC_tran"/>
    <property type="match status" value="2"/>
</dbReference>
<dbReference type="GO" id="GO:0006886">
    <property type="term" value="P:intracellular protein transport"/>
    <property type="evidence" value="ECO:0007669"/>
    <property type="project" value="UniProtKB-UniRule"/>
</dbReference>
<feature type="transmembrane region" description="Helical" evidence="16">
    <location>
        <begin position="285"/>
        <end position="305"/>
    </location>
</feature>
<dbReference type="GO" id="GO:0005524">
    <property type="term" value="F:ATP binding"/>
    <property type="evidence" value="ECO:0007669"/>
    <property type="project" value="UniProtKB-KW"/>
</dbReference>
<feature type="transmembrane region" description="Helical" evidence="16">
    <location>
        <begin position="149"/>
        <end position="170"/>
    </location>
</feature>
<keyword evidence="9" id="KW-0547">Nucleotide-binding</keyword>
<evidence type="ECO:0000256" key="4">
    <source>
        <dbReference type="ARBA" id="ARBA00008869"/>
    </source>
</evidence>
<feature type="repeat" description="CHCR" evidence="15">
    <location>
        <begin position="1854"/>
        <end position="2000"/>
    </location>
</feature>
<dbReference type="InterPro" id="IPR003593">
    <property type="entry name" value="AAA+_ATPase"/>
</dbReference>
<dbReference type="SUPFAM" id="SSF52540">
    <property type="entry name" value="P-loop containing nucleoside triphosphate hydrolases"/>
    <property type="match status" value="2"/>
</dbReference>
<evidence type="ECO:0000256" key="7">
    <source>
        <dbReference type="ARBA" id="ARBA00022692"/>
    </source>
</evidence>
<evidence type="ECO:0000256" key="1">
    <source>
        <dbReference type="ARBA" id="ARBA00004141"/>
    </source>
</evidence>
<dbReference type="FunFam" id="1.25.40.10:FF:000001">
    <property type="entry name" value="Clathrin heavy chain"/>
    <property type="match status" value="1"/>
</dbReference>
<dbReference type="SMART" id="SM00382">
    <property type="entry name" value="AAA"/>
    <property type="match status" value="2"/>
</dbReference>
<keyword evidence="10" id="KW-0067">ATP-binding</keyword>
<dbReference type="InterPro" id="IPR017871">
    <property type="entry name" value="ABC_transporter-like_CS"/>
</dbReference>
<dbReference type="GO" id="GO:0005938">
    <property type="term" value="C:cell cortex"/>
    <property type="evidence" value="ECO:0007669"/>
    <property type="project" value="TreeGrafter"/>
</dbReference>
<keyword evidence="18" id="KW-1185">Reference proteome</keyword>
<evidence type="ECO:0000313" key="19">
    <source>
        <dbReference type="RefSeq" id="XP_027202995.1"/>
    </source>
</evidence>
<name>A0A6P6YCJ0_DERPT</name>